<keyword evidence="1" id="KW-0472">Membrane</keyword>
<dbReference type="PANTHER" id="PTHR42085">
    <property type="entry name" value="F-BOX DOMAIN-CONTAINING PROTEIN"/>
    <property type="match status" value="1"/>
</dbReference>
<dbReference type="EMBL" id="QZAS01000003">
    <property type="protein sequence ID" value="THX16627.1"/>
    <property type="molecule type" value="Genomic_DNA"/>
</dbReference>
<proteinExistence type="predicted"/>
<dbReference type="InterPro" id="IPR038883">
    <property type="entry name" value="AN11006-like"/>
</dbReference>
<dbReference type="InterPro" id="IPR045518">
    <property type="entry name" value="2EXR"/>
</dbReference>
<feature type="domain" description="2EXR" evidence="2">
    <location>
        <begin position="148"/>
        <end position="216"/>
    </location>
</feature>
<keyword evidence="1" id="KW-1133">Transmembrane helix</keyword>
<sequence>MLERSVVTALSKSSSVNKHGLSALIWKVPSSKLAASLVLPLHAILLSHKRQVWQKYTSSFCLLTAPLAFPPCDLPPFPSYASGQFARMLSPAEVFVLCMSAFGYFWIAVAIVLILALVTYVCFTAFRQLVHKLYRKLKLLYWPETTFRFLDLPPEIRLIVYAYTLPEDRIYYMTARNMRVYTKAQKELIVDEVAQPLPALLRVCRLVRQELRLMVYENNCFYITIYSIRDLLHTIELLNNSTCSSPFYFMNGSQMMKHIRIRVDELIIDLRSIHSNDTLFVLQFSESCPIWFGPGKSLRRSRTDMARMIKAYARAVRFWISVRDVSDLLKCILVDSASDPMFLNRLLPWYHRGRKAPKSRLPPV</sequence>
<keyword evidence="1" id="KW-0812">Transmembrane</keyword>
<evidence type="ECO:0000256" key="1">
    <source>
        <dbReference type="SAM" id="Phobius"/>
    </source>
</evidence>
<evidence type="ECO:0000259" key="2">
    <source>
        <dbReference type="Pfam" id="PF20150"/>
    </source>
</evidence>
<comment type="caution">
    <text evidence="3">The sequence shown here is derived from an EMBL/GenBank/DDBJ whole genome shotgun (WGS) entry which is preliminary data.</text>
</comment>
<accession>A0A4S9DAF5</accession>
<gene>
    <name evidence="3" type="ORF">D6D13_01118</name>
</gene>
<reference evidence="3" key="1">
    <citation type="submission" date="2018-10" db="EMBL/GenBank/DDBJ databases">
        <title>Fifty Aureobasidium pullulans genomes reveal a recombining polyextremotolerant generalist.</title>
        <authorList>
            <person name="Gostincar C."/>
            <person name="Turk M."/>
            <person name="Zajc J."/>
            <person name="Gunde-Cimerman N."/>
        </authorList>
    </citation>
    <scope>NUCLEOTIDE SEQUENCE [LARGE SCALE GENOMIC DNA]</scope>
    <source>
        <strain evidence="3">EXF-10085</strain>
    </source>
</reference>
<protein>
    <recommendedName>
        <fullName evidence="2">2EXR domain-containing protein</fullName>
    </recommendedName>
</protein>
<organism evidence="3">
    <name type="scientific">Aureobasidium pullulans</name>
    <name type="common">Black yeast</name>
    <name type="synonym">Pullularia pullulans</name>
    <dbReference type="NCBI Taxonomy" id="5580"/>
    <lineage>
        <taxon>Eukaryota</taxon>
        <taxon>Fungi</taxon>
        <taxon>Dikarya</taxon>
        <taxon>Ascomycota</taxon>
        <taxon>Pezizomycotina</taxon>
        <taxon>Dothideomycetes</taxon>
        <taxon>Dothideomycetidae</taxon>
        <taxon>Dothideales</taxon>
        <taxon>Saccotheciaceae</taxon>
        <taxon>Aureobasidium</taxon>
    </lineage>
</organism>
<evidence type="ECO:0000313" key="3">
    <source>
        <dbReference type="EMBL" id="THX16627.1"/>
    </source>
</evidence>
<dbReference type="PANTHER" id="PTHR42085:SF2">
    <property type="entry name" value="F-BOX DOMAIN-CONTAINING PROTEIN"/>
    <property type="match status" value="1"/>
</dbReference>
<dbReference type="AlphaFoldDB" id="A0A4S9DAF5"/>
<name>A0A4S9DAF5_AURPU</name>
<feature type="transmembrane region" description="Helical" evidence="1">
    <location>
        <begin position="104"/>
        <end position="126"/>
    </location>
</feature>
<dbReference type="Pfam" id="PF20150">
    <property type="entry name" value="2EXR"/>
    <property type="match status" value="1"/>
</dbReference>